<feature type="non-terminal residue" evidence="1">
    <location>
        <position position="77"/>
    </location>
</feature>
<dbReference type="EMBL" id="CM040990">
    <property type="protein sequence ID" value="MCJ8741832.1"/>
    <property type="molecule type" value="Genomic_DNA"/>
</dbReference>
<organism evidence="1 2">
    <name type="scientific">Pangasius djambal</name>
    <dbReference type="NCBI Taxonomy" id="1691987"/>
    <lineage>
        <taxon>Eukaryota</taxon>
        <taxon>Metazoa</taxon>
        <taxon>Chordata</taxon>
        <taxon>Craniata</taxon>
        <taxon>Vertebrata</taxon>
        <taxon>Euteleostomi</taxon>
        <taxon>Actinopterygii</taxon>
        <taxon>Neopterygii</taxon>
        <taxon>Teleostei</taxon>
        <taxon>Ostariophysi</taxon>
        <taxon>Siluriformes</taxon>
        <taxon>Pangasiidae</taxon>
        <taxon>Pangasius</taxon>
    </lineage>
</organism>
<name>A0ACC5Z2M2_9TELE</name>
<reference evidence="1" key="1">
    <citation type="submission" date="2020-02" db="EMBL/GenBank/DDBJ databases">
        <title>Genome sequencing of the panga catfish, Pangasius djambal.</title>
        <authorList>
            <person name="Wen M."/>
            <person name="Zahm M."/>
            <person name="Roques C."/>
            <person name="Cabau C."/>
            <person name="Klopp C."/>
            <person name="Donnadieu C."/>
            <person name="Jouanno E."/>
            <person name="Avarre J.-C."/>
            <person name="Campet M."/>
            <person name="Ha T."/>
            <person name="Dugue R."/>
            <person name="Lampietro C."/>
            <person name="Louis A."/>
            <person name="Herpin A."/>
            <person name="Echchiki A."/>
            <person name="Berthelot C."/>
            <person name="Parey E."/>
            <person name="Roest-Crollius H."/>
            <person name="Braasch I."/>
            <person name="Postlethwait J.H."/>
            <person name="Bobe J."/>
            <person name="Montfort J."/>
            <person name="Bouchez O."/>
            <person name="Begum T."/>
            <person name="Schartl M."/>
            <person name="Gustiano R."/>
            <person name="Guiguen Y."/>
        </authorList>
    </citation>
    <scope>NUCLEOTIDE SEQUENCE</scope>
    <source>
        <strain evidence="1">Pdj_M5554</strain>
    </source>
</reference>
<accession>A0ACC5Z2M2</accession>
<evidence type="ECO:0000313" key="2">
    <source>
        <dbReference type="Proteomes" id="UP000830395"/>
    </source>
</evidence>
<gene>
    <name evidence="1" type="ORF">PDJAM_G00075160</name>
</gene>
<evidence type="ECO:0000313" key="1">
    <source>
        <dbReference type="EMBL" id="MCJ8741832.1"/>
    </source>
</evidence>
<keyword evidence="2" id="KW-1185">Reference proteome</keyword>
<dbReference type="Proteomes" id="UP000830395">
    <property type="component" value="Chromosome 16"/>
</dbReference>
<protein>
    <submittedName>
        <fullName evidence="1">Uncharacterized protein</fullName>
    </submittedName>
</protein>
<comment type="caution">
    <text evidence="1">The sequence shown here is derived from an EMBL/GenBank/DDBJ whole genome shotgun (WGS) entry which is preliminary data.</text>
</comment>
<sequence>MGRVDYRVSSKNGKVVQFGRLRTFLFHWIMKEGQDHRFSNVRNRPGMFFVYWTLQGPHLCAVILLYTAVLWILQCLQ</sequence>
<proteinExistence type="predicted"/>